<dbReference type="KEGG" id="tet:TTHERM_00585410"/>
<evidence type="ECO:0000313" key="1">
    <source>
        <dbReference type="EMBL" id="EAR84983.1"/>
    </source>
</evidence>
<gene>
    <name evidence="1" type="ORF">TTHERM_00585410</name>
</gene>
<dbReference type="HOGENOM" id="CLU_772726_0_0_1"/>
<dbReference type="InParanoid" id="I7LZV4"/>
<dbReference type="EMBL" id="GG662510">
    <property type="protein sequence ID" value="EAR84983.1"/>
    <property type="molecule type" value="Genomic_DNA"/>
</dbReference>
<organism evidence="1 2">
    <name type="scientific">Tetrahymena thermophila (strain SB210)</name>
    <dbReference type="NCBI Taxonomy" id="312017"/>
    <lineage>
        <taxon>Eukaryota</taxon>
        <taxon>Sar</taxon>
        <taxon>Alveolata</taxon>
        <taxon>Ciliophora</taxon>
        <taxon>Intramacronucleata</taxon>
        <taxon>Oligohymenophorea</taxon>
        <taxon>Hymenostomatida</taxon>
        <taxon>Tetrahymenina</taxon>
        <taxon>Tetrahymenidae</taxon>
        <taxon>Tetrahymena</taxon>
    </lineage>
</organism>
<reference evidence="2" key="1">
    <citation type="journal article" date="2006" name="PLoS Biol.">
        <title>Macronuclear genome sequence of the ciliate Tetrahymena thermophila, a model eukaryote.</title>
        <authorList>
            <person name="Eisen J.A."/>
            <person name="Coyne R.S."/>
            <person name="Wu M."/>
            <person name="Wu D."/>
            <person name="Thiagarajan M."/>
            <person name="Wortman J.R."/>
            <person name="Badger J.H."/>
            <person name="Ren Q."/>
            <person name="Amedeo P."/>
            <person name="Jones K.M."/>
            <person name="Tallon L.J."/>
            <person name="Delcher A.L."/>
            <person name="Salzberg S.L."/>
            <person name="Silva J.C."/>
            <person name="Haas B.J."/>
            <person name="Majoros W.H."/>
            <person name="Farzad M."/>
            <person name="Carlton J.M."/>
            <person name="Smith R.K. Jr."/>
            <person name="Garg J."/>
            <person name="Pearlman R.E."/>
            <person name="Karrer K.M."/>
            <person name="Sun L."/>
            <person name="Manning G."/>
            <person name="Elde N.C."/>
            <person name="Turkewitz A.P."/>
            <person name="Asai D.J."/>
            <person name="Wilkes D.E."/>
            <person name="Wang Y."/>
            <person name="Cai H."/>
            <person name="Collins K."/>
            <person name="Stewart B.A."/>
            <person name="Lee S.R."/>
            <person name="Wilamowska K."/>
            <person name="Weinberg Z."/>
            <person name="Ruzzo W.L."/>
            <person name="Wloga D."/>
            <person name="Gaertig J."/>
            <person name="Frankel J."/>
            <person name="Tsao C.-C."/>
            <person name="Gorovsky M.A."/>
            <person name="Keeling P.J."/>
            <person name="Waller R.F."/>
            <person name="Patron N.J."/>
            <person name="Cherry J.M."/>
            <person name="Stover N.A."/>
            <person name="Krieger C.J."/>
            <person name="del Toro C."/>
            <person name="Ryder H.F."/>
            <person name="Williamson S.C."/>
            <person name="Barbeau R.A."/>
            <person name="Hamilton E.P."/>
            <person name="Orias E."/>
        </authorList>
    </citation>
    <scope>NUCLEOTIDE SEQUENCE [LARGE SCALE GENOMIC DNA]</scope>
    <source>
        <strain evidence="2">SB210</strain>
    </source>
</reference>
<evidence type="ECO:0000313" key="2">
    <source>
        <dbReference type="Proteomes" id="UP000009168"/>
    </source>
</evidence>
<sequence>MNSLNKITKKCQKCKSFQPCNNVCLNRECLQEYGALICSKCHQKSHKLDVDNSVLFDQLIQDFEQIFRENNFNKSKISSMVTSNITKIDELMKQLQNMKDQLIYLNQCLDQYNSINAIFNQLKNQKNFDNTNKLTKQLLRSCIYDLKSSPKIKFLLEKDEEKDYLSQLNQLVKQAQIISKKLSKIDQVQNLSEEQLIQEDQYDSNDKKNNYFDQILSEEFTQNNSLISTIKYKSPRQDEFSDIYEFQDKIEEIKQTSLIEINQKLNDKGIPYQWDEFNSIDMHLCSRNVPEFICLTLTDNGFDYLWVRGGYWQDVRSQNTQYGFLDIVKYWTKQKQKIHKLKKQVSSPQKQQHSEGEKD</sequence>
<accession>I7LZV4</accession>
<proteinExistence type="predicted"/>
<dbReference type="RefSeq" id="XP_001032646.1">
    <property type="nucleotide sequence ID" value="XM_001032646.1"/>
</dbReference>
<dbReference type="GeneID" id="7843098"/>
<protein>
    <submittedName>
        <fullName evidence="1">Uncharacterized protein</fullName>
    </submittedName>
</protein>
<keyword evidence="2" id="KW-1185">Reference proteome</keyword>
<name>I7LZV4_TETTS</name>
<dbReference type="AlphaFoldDB" id="I7LZV4"/>
<dbReference type="Proteomes" id="UP000009168">
    <property type="component" value="Unassembled WGS sequence"/>
</dbReference>